<sequence length="183" mass="21627">MKEWHEQADLAQASLDKAAKKMKKWADEKRRHVEFEVGDQVMVKLLPQQFKSLRKVHKGLIRSLLKPYHEDEEDPERGVSKRAPTAVVTSYDREVKEILSDRTIRRRGVSSYKEYLIKWRDLPDSEASWEAEDLLWQFADEIKRYHEDGMTRIRLSGILWKVEEGLGSSWKPLEAYGRPRSFL</sequence>
<organism evidence="3 4">
    <name type="scientific">Tanacetum coccineum</name>
    <dbReference type="NCBI Taxonomy" id="301880"/>
    <lineage>
        <taxon>Eukaryota</taxon>
        <taxon>Viridiplantae</taxon>
        <taxon>Streptophyta</taxon>
        <taxon>Embryophyta</taxon>
        <taxon>Tracheophyta</taxon>
        <taxon>Spermatophyta</taxon>
        <taxon>Magnoliopsida</taxon>
        <taxon>eudicotyledons</taxon>
        <taxon>Gunneridae</taxon>
        <taxon>Pentapetalae</taxon>
        <taxon>asterids</taxon>
        <taxon>campanulids</taxon>
        <taxon>Asterales</taxon>
        <taxon>Asteraceae</taxon>
        <taxon>Asteroideae</taxon>
        <taxon>Anthemideae</taxon>
        <taxon>Anthemidinae</taxon>
        <taxon>Tanacetum</taxon>
    </lineage>
</organism>
<accession>A0ABQ5C1W7</accession>
<dbReference type="InterPro" id="IPR000953">
    <property type="entry name" value="Chromo/chromo_shadow_dom"/>
</dbReference>
<dbReference type="InterPro" id="IPR023780">
    <property type="entry name" value="Chromo_domain"/>
</dbReference>
<dbReference type="InterPro" id="IPR016197">
    <property type="entry name" value="Chromo-like_dom_sf"/>
</dbReference>
<feature type="domain" description="Chromo" evidence="2">
    <location>
        <begin position="93"/>
        <end position="157"/>
    </location>
</feature>
<evidence type="ECO:0000313" key="4">
    <source>
        <dbReference type="Proteomes" id="UP001151760"/>
    </source>
</evidence>
<keyword evidence="4" id="KW-1185">Reference proteome</keyword>
<evidence type="ECO:0000256" key="1">
    <source>
        <dbReference type="SAM" id="Coils"/>
    </source>
</evidence>
<comment type="caution">
    <text evidence="3">The sequence shown here is derived from an EMBL/GenBank/DDBJ whole genome shotgun (WGS) entry which is preliminary data.</text>
</comment>
<dbReference type="SUPFAM" id="SSF54160">
    <property type="entry name" value="Chromo domain-like"/>
    <property type="match status" value="1"/>
</dbReference>
<keyword evidence="1" id="KW-0175">Coiled coil</keyword>
<dbReference type="Pfam" id="PF00385">
    <property type="entry name" value="Chromo"/>
    <property type="match status" value="1"/>
</dbReference>
<evidence type="ECO:0000313" key="3">
    <source>
        <dbReference type="EMBL" id="GJT21145.1"/>
    </source>
</evidence>
<dbReference type="SMART" id="SM00298">
    <property type="entry name" value="CHROMO"/>
    <property type="match status" value="1"/>
</dbReference>
<dbReference type="Gene3D" id="2.40.50.40">
    <property type="match status" value="1"/>
</dbReference>
<gene>
    <name evidence="3" type="ORF">Tco_0891082</name>
</gene>
<feature type="coiled-coil region" evidence="1">
    <location>
        <begin position="1"/>
        <end position="28"/>
    </location>
</feature>
<dbReference type="PROSITE" id="PS50013">
    <property type="entry name" value="CHROMO_2"/>
    <property type="match status" value="1"/>
</dbReference>
<name>A0ABQ5C1W7_9ASTR</name>
<evidence type="ECO:0000259" key="2">
    <source>
        <dbReference type="PROSITE" id="PS50013"/>
    </source>
</evidence>
<proteinExistence type="predicted"/>
<dbReference type="EMBL" id="BQNB010013865">
    <property type="protein sequence ID" value="GJT21145.1"/>
    <property type="molecule type" value="Genomic_DNA"/>
</dbReference>
<reference evidence="3" key="2">
    <citation type="submission" date="2022-01" db="EMBL/GenBank/DDBJ databases">
        <authorList>
            <person name="Yamashiro T."/>
            <person name="Shiraishi A."/>
            <person name="Satake H."/>
            <person name="Nakayama K."/>
        </authorList>
    </citation>
    <scope>NUCLEOTIDE SEQUENCE</scope>
</reference>
<protein>
    <submittedName>
        <fullName evidence="3">Nucleotidyltransferase, ribonuclease H</fullName>
    </submittedName>
</protein>
<dbReference type="Proteomes" id="UP001151760">
    <property type="component" value="Unassembled WGS sequence"/>
</dbReference>
<reference evidence="3" key="1">
    <citation type="journal article" date="2022" name="Int. J. Mol. Sci.">
        <title>Draft Genome of Tanacetum Coccineum: Genomic Comparison of Closely Related Tanacetum-Family Plants.</title>
        <authorList>
            <person name="Yamashiro T."/>
            <person name="Shiraishi A."/>
            <person name="Nakayama K."/>
            <person name="Satake H."/>
        </authorList>
    </citation>
    <scope>NUCLEOTIDE SEQUENCE</scope>
</reference>